<dbReference type="OrthoDB" id="7436381at2759"/>
<dbReference type="AlphaFoldDB" id="A0A8S1BEV8"/>
<organism evidence="4 5">
    <name type="scientific">Arctia plantaginis</name>
    <name type="common">Wood tiger moth</name>
    <name type="synonym">Phalaena plantaginis</name>
    <dbReference type="NCBI Taxonomy" id="874455"/>
    <lineage>
        <taxon>Eukaryota</taxon>
        <taxon>Metazoa</taxon>
        <taxon>Ecdysozoa</taxon>
        <taxon>Arthropoda</taxon>
        <taxon>Hexapoda</taxon>
        <taxon>Insecta</taxon>
        <taxon>Pterygota</taxon>
        <taxon>Neoptera</taxon>
        <taxon>Endopterygota</taxon>
        <taxon>Lepidoptera</taxon>
        <taxon>Glossata</taxon>
        <taxon>Ditrysia</taxon>
        <taxon>Noctuoidea</taxon>
        <taxon>Erebidae</taxon>
        <taxon>Arctiinae</taxon>
        <taxon>Arctia</taxon>
    </lineage>
</organism>
<comment type="caution">
    <text evidence="4">The sequence shown here is derived from an EMBL/GenBank/DDBJ whole genome shotgun (WGS) entry which is preliminary data.</text>
</comment>
<keyword evidence="5" id="KW-1185">Reference proteome</keyword>
<dbReference type="EMBL" id="CADEBC010000591">
    <property type="protein sequence ID" value="CAB3257530.1"/>
    <property type="molecule type" value="Genomic_DNA"/>
</dbReference>
<accession>A0A8S1BEV8</accession>
<protein>
    <recommendedName>
        <fullName evidence="3">FP protein C-terminal domain-containing protein</fullName>
    </recommendedName>
</protein>
<evidence type="ECO:0000259" key="3">
    <source>
        <dbReference type="Pfam" id="PF25298"/>
    </source>
</evidence>
<evidence type="ECO:0000256" key="1">
    <source>
        <dbReference type="SAM" id="Coils"/>
    </source>
</evidence>
<sequence>MASQLNKSVSDTDVNRVGSGNKTPPSYVFQRVKRSRENTEDCLIEQLNEFKEEMKKMMSLFTANQSTEMIKITATLKEIQYSNSSIENSIAFLTAQNEEYKQKIIQLENQAKEDKKYVVILENKMKEMLIGSRKANFVIKNVPKRNNETKEDLIEMTLFLSQTIGCNINKHDIKDIYRVRGRNLELKKSPIVVETGSTLLKTEIMKTAKAFNIKHKAKLCCKHLGFKTQVDDPIFLSEHLTAKGSRLYFLARDLVKSGSYKYCWTSYGNVYVRKDDQAPTITIRNEEQVHKLTLAK</sequence>
<dbReference type="Pfam" id="PF25298">
    <property type="entry name" value="Baculo_FP_2nd"/>
    <property type="match status" value="1"/>
</dbReference>
<reference evidence="4 5" key="1">
    <citation type="submission" date="2020-04" db="EMBL/GenBank/DDBJ databases">
        <authorList>
            <person name="Wallbank WR R."/>
            <person name="Pardo Diaz C."/>
            <person name="Kozak K."/>
            <person name="Martin S."/>
            <person name="Jiggins C."/>
            <person name="Moest M."/>
            <person name="Warren A I."/>
            <person name="Byers J.R.P. K."/>
            <person name="Montejo-Kovacevich G."/>
            <person name="Yen C E."/>
        </authorList>
    </citation>
    <scope>NUCLEOTIDE SEQUENCE [LARGE SCALE GENOMIC DNA]</scope>
</reference>
<feature type="compositionally biased region" description="Polar residues" evidence="2">
    <location>
        <begin position="1"/>
        <end position="24"/>
    </location>
</feature>
<evidence type="ECO:0000313" key="4">
    <source>
        <dbReference type="EMBL" id="CAB3257530.1"/>
    </source>
</evidence>
<name>A0A8S1BEV8_ARCPL</name>
<dbReference type="Proteomes" id="UP000494106">
    <property type="component" value="Unassembled WGS sequence"/>
</dbReference>
<gene>
    <name evidence="4" type="ORF">APLA_LOCUS16047</name>
</gene>
<keyword evidence="1" id="KW-0175">Coiled coil</keyword>
<feature type="coiled-coil region" evidence="1">
    <location>
        <begin position="83"/>
        <end position="117"/>
    </location>
</feature>
<proteinExistence type="predicted"/>
<evidence type="ECO:0000313" key="5">
    <source>
        <dbReference type="Proteomes" id="UP000494106"/>
    </source>
</evidence>
<feature type="domain" description="FP protein C-terminal" evidence="3">
    <location>
        <begin position="242"/>
        <end position="293"/>
    </location>
</feature>
<dbReference type="InterPro" id="IPR057251">
    <property type="entry name" value="FP_C"/>
</dbReference>
<feature type="region of interest" description="Disordered" evidence="2">
    <location>
        <begin position="1"/>
        <end position="26"/>
    </location>
</feature>
<evidence type="ECO:0000256" key="2">
    <source>
        <dbReference type="SAM" id="MobiDB-lite"/>
    </source>
</evidence>